<protein>
    <submittedName>
        <fullName evidence="2">Predicted protein</fullName>
    </submittedName>
</protein>
<dbReference type="InterPro" id="IPR012337">
    <property type="entry name" value="RNaseH-like_sf"/>
</dbReference>
<dbReference type="STRING" id="486041.B0DPA3"/>
<dbReference type="PANTHER" id="PTHR43040">
    <property type="entry name" value="RIBONUCLEASE D"/>
    <property type="match status" value="1"/>
</dbReference>
<dbReference type="PANTHER" id="PTHR43040:SF1">
    <property type="entry name" value="RIBONUCLEASE D"/>
    <property type="match status" value="1"/>
</dbReference>
<dbReference type="SUPFAM" id="SSF53098">
    <property type="entry name" value="Ribonuclease H-like"/>
    <property type="match status" value="1"/>
</dbReference>
<name>B0DPA3_LACBS</name>
<reference evidence="2 3" key="1">
    <citation type="journal article" date="2008" name="Nature">
        <title>The genome of Laccaria bicolor provides insights into mycorrhizal symbiosis.</title>
        <authorList>
            <person name="Martin F."/>
            <person name="Aerts A."/>
            <person name="Ahren D."/>
            <person name="Brun A."/>
            <person name="Danchin E.G.J."/>
            <person name="Duchaussoy F."/>
            <person name="Gibon J."/>
            <person name="Kohler A."/>
            <person name="Lindquist E."/>
            <person name="Pereda V."/>
            <person name="Salamov A."/>
            <person name="Shapiro H.J."/>
            <person name="Wuyts J."/>
            <person name="Blaudez D."/>
            <person name="Buee M."/>
            <person name="Brokstein P."/>
            <person name="Canbaeck B."/>
            <person name="Cohen D."/>
            <person name="Courty P.E."/>
            <person name="Coutinho P.M."/>
            <person name="Delaruelle C."/>
            <person name="Detter J.C."/>
            <person name="Deveau A."/>
            <person name="DiFazio S."/>
            <person name="Duplessis S."/>
            <person name="Fraissinet-Tachet L."/>
            <person name="Lucic E."/>
            <person name="Frey-Klett P."/>
            <person name="Fourrey C."/>
            <person name="Feussner I."/>
            <person name="Gay G."/>
            <person name="Grimwood J."/>
            <person name="Hoegger P.J."/>
            <person name="Jain P."/>
            <person name="Kilaru S."/>
            <person name="Labbe J."/>
            <person name="Lin Y.C."/>
            <person name="Legue V."/>
            <person name="Le Tacon F."/>
            <person name="Marmeisse R."/>
            <person name="Melayah D."/>
            <person name="Montanini B."/>
            <person name="Muratet M."/>
            <person name="Nehls U."/>
            <person name="Niculita-Hirzel H."/>
            <person name="Oudot-Le Secq M.P."/>
            <person name="Peter M."/>
            <person name="Quesneville H."/>
            <person name="Rajashekar B."/>
            <person name="Reich M."/>
            <person name="Rouhier N."/>
            <person name="Schmutz J."/>
            <person name="Yin T."/>
            <person name="Chalot M."/>
            <person name="Henrissat B."/>
            <person name="Kuees U."/>
            <person name="Lucas S."/>
            <person name="Van de Peer Y."/>
            <person name="Podila G.K."/>
            <person name="Polle A."/>
            <person name="Pukkila P.J."/>
            <person name="Richardson P.M."/>
            <person name="Rouze P."/>
            <person name="Sanders I.R."/>
            <person name="Stajich J.E."/>
            <person name="Tunlid A."/>
            <person name="Tuskan G."/>
            <person name="Grigoriev I.V."/>
        </authorList>
    </citation>
    <scope>NUCLEOTIDE SEQUENCE [LARGE SCALE GENOMIC DNA]</scope>
    <source>
        <strain evidence="3">S238N-H82 / ATCC MYA-4686</strain>
    </source>
</reference>
<dbReference type="GeneID" id="6081360"/>
<dbReference type="EMBL" id="DS547123">
    <property type="protein sequence ID" value="EDR03648.1"/>
    <property type="molecule type" value="Genomic_DNA"/>
</dbReference>
<organism evidence="3">
    <name type="scientific">Laccaria bicolor (strain S238N-H82 / ATCC MYA-4686)</name>
    <name type="common">Bicoloured deceiver</name>
    <name type="synonym">Laccaria laccata var. bicolor</name>
    <dbReference type="NCBI Taxonomy" id="486041"/>
    <lineage>
        <taxon>Eukaryota</taxon>
        <taxon>Fungi</taxon>
        <taxon>Dikarya</taxon>
        <taxon>Basidiomycota</taxon>
        <taxon>Agaricomycotina</taxon>
        <taxon>Agaricomycetes</taxon>
        <taxon>Agaricomycetidae</taxon>
        <taxon>Agaricales</taxon>
        <taxon>Agaricineae</taxon>
        <taxon>Hydnangiaceae</taxon>
        <taxon>Laccaria</taxon>
    </lineage>
</organism>
<dbReference type="KEGG" id="lbc:LACBIDRAFT_238469"/>
<proteinExistence type="predicted"/>
<dbReference type="RefSeq" id="XP_001885796.1">
    <property type="nucleotide sequence ID" value="XM_001885761.1"/>
</dbReference>
<feature type="domain" description="3'-5' exonuclease" evidence="1">
    <location>
        <begin position="18"/>
        <end position="209"/>
    </location>
</feature>
<dbReference type="InterPro" id="IPR002562">
    <property type="entry name" value="3'-5'_exonuclease_dom"/>
</dbReference>
<dbReference type="InParanoid" id="B0DPA3"/>
<gene>
    <name evidence="2" type="ORF">LACBIDRAFT_238469</name>
</gene>
<evidence type="ECO:0000259" key="1">
    <source>
        <dbReference type="Pfam" id="PF01612"/>
    </source>
</evidence>
<dbReference type="HOGENOM" id="CLU_061834_1_1_1"/>
<evidence type="ECO:0000313" key="3">
    <source>
        <dbReference type="Proteomes" id="UP000001194"/>
    </source>
</evidence>
<dbReference type="Proteomes" id="UP000001194">
    <property type="component" value="Unassembled WGS sequence"/>
</dbReference>
<dbReference type="GO" id="GO:0006139">
    <property type="term" value="P:nucleobase-containing compound metabolic process"/>
    <property type="evidence" value="ECO:0007669"/>
    <property type="project" value="InterPro"/>
</dbReference>
<dbReference type="AlphaFoldDB" id="B0DPA3"/>
<dbReference type="Gene3D" id="3.30.420.10">
    <property type="entry name" value="Ribonuclease H-like superfamily/Ribonuclease H"/>
    <property type="match status" value="1"/>
</dbReference>
<dbReference type="OrthoDB" id="26838at2759"/>
<dbReference type="GO" id="GO:0008408">
    <property type="term" value="F:3'-5' exonuclease activity"/>
    <property type="evidence" value="ECO:0007669"/>
    <property type="project" value="InterPro"/>
</dbReference>
<dbReference type="Pfam" id="PF01612">
    <property type="entry name" value="DNA_pol_A_exo1"/>
    <property type="match status" value="1"/>
</dbReference>
<keyword evidence="3" id="KW-1185">Reference proteome</keyword>
<dbReference type="GO" id="GO:0003676">
    <property type="term" value="F:nucleic acid binding"/>
    <property type="evidence" value="ECO:0007669"/>
    <property type="project" value="InterPro"/>
</dbReference>
<sequence length="250" mass="27873">MASKHTTILADSIALINDLLADLLPDAFNFRAITLAVDLEGINLCRHGKISIIQIMSSVSEVVWLVDVTTLGSQAFDHVGPYGRTLRMILEDTGIKKVFYDVRNDADALYNLYGVNLTGVYDLQLLELAVRHSLRRHTKFLNGLGKSITSYLTPPTEWEPIKQAGLRLFQPDFGGSYSVFEDRPLDPRIVAYCAQDVTLLFELEETLRRSFGRFGSNWEDRIVAGSARRVSLAEGAYEGSGRHRALAPVL</sequence>
<accession>B0DPA3</accession>
<evidence type="ECO:0000313" key="2">
    <source>
        <dbReference type="EMBL" id="EDR03648.1"/>
    </source>
</evidence>
<dbReference type="InterPro" id="IPR036397">
    <property type="entry name" value="RNaseH_sf"/>
</dbReference>